<name>A0A1U7N5E5_9CYAN</name>
<proteinExistence type="predicted"/>
<dbReference type="Gene3D" id="3.40.50.720">
    <property type="entry name" value="NAD(P)-binding Rossmann-like Domain"/>
    <property type="match status" value="1"/>
</dbReference>
<dbReference type="SUPFAM" id="SSF51735">
    <property type="entry name" value="NAD(P)-binding Rossmann-fold domains"/>
    <property type="match status" value="1"/>
</dbReference>
<protein>
    <submittedName>
        <fullName evidence="2">Alcohol dehydrogenase</fullName>
    </submittedName>
</protein>
<accession>A0A1U7N5E5</accession>
<dbReference type="InterPro" id="IPR052733">
    <property type="entry name" value="Chloroplast_QOR"/>
</dbReference>
<dbReference type="InterPro" id="IPR002364">
    <property type="entry name" value="Quin_OxRdtase/zeta-crystal_CS"/>
</dbReference>
<dbReference type="PANTHER" id="PTHR44013">
    <property type="entry name" value="ZINC-TYPE ALCOHOL DEHYDROGENASE-LIKE PROTEIN C16A3.02C"/>
    <property type="match status" value="1"/>
</dbReference>
<evidence type="ECO:0000313" key="3">
    <source>
        <dbReference type="Proteomes" id="UP000186657"/>
    </source>
</evidence>
<dbReference type="Pfam" id="PF08240">
    <property type="entry name" value="ADH_N"/>
    <property type="match status" value="1"/>
</dbReference>
<comment type="caution">
    <text evidence="2">The sequence shown here is derived from an EMBL/GenBank/DDBJ whole genome shotgun (WGS) entry which is preliminary data.</text>
</comment>
<dbReference type="SMART" id="SM00829">
    <property type="entry name" value="PKS_ER"/>
    <property type="match status" value="1"/>
</dbReference>
<dbReference type="SUPFAM" id="SSF50129">
    <property type="entry name" value="GroES-like"/>
    <property type="match status" value="1"/>
</dbReference>
<feature type="domain" description="Enoyl reductase (ER)" evidence="1">
    <location>
        <begin position="10"/>
        <end position="321"/>
    </location>
</feature>
<dbReference type="GO" id="GO:0008270">
    <property type="term" value="F:zinc ion binding"/>
    <property type="evidence" value="ECO:0007669"/>
    <property type="project" value="InterPro"/>
</dbReference>
<dbReference type="AlphaFoldDB" id="A0A1U7N5E5"/>
<dbReference type="Proteomes" id="UP000186657">
    <property type="component" value="Unassembled WGS sequence"/>
</dbReference>
<evidence type="ECO:0000259" key="1">
    <source>
        <dbReference type="SMART" id="SM00829"/>
    </source>
</evidence>
<sequence>MKAILYTKYGSPDVLQLKEIEKPIPKEDEVLVKIHTASANAGDWHLLRGEPFMIRVMGFGLLTPKNQILGADIAGRVEAVGKNVEQFQPGDEVFGNLSEGGFGGFAEYVCARESALVLKPANITFEEVAAVPAAALTALQGLRDQGQIQPGQKVLINGASGGVGTFAVQIAKSFGAEVTGVCSTRNLDMVRSIGADYVIDYTQEDVTKNGQHYDLILDAAAYRSILDYKNILTPNGIYVFLGGSTAQLFQLMFLGSWISMTGSNKIVSLFMEPNKKDLVFIKELLETGKIAPVIDRRYSLSEVPEAIRYLEQGHGRGKVVITLEDN</sequence>
<dbReference type="InterPro" id="IPR036291">
    <property type="entry name" value="NAD(P)-bd_dom_sf"/>
</dbReference>
<dbReference type="GO" id="GO:0016491">
    <property type="term" value="F:oxidoreductase activity"/>
    <property type="evidence" value="ECO:0007669"/>
    <property type="project" value="InterPro"/>
</dbReference>
<reference evidence="2 3" key="1">
    <citation type="submission" date="2016-10" db="EMBL/GenBank/DDBJ databases">
        <title>Comparative genomics uncovers the prolific and rare metabolic potential of the cyanobacterial genus Moorea.</title>
        <authorList>
            <person name="Leao T."/>
            <person name="Castelao G."/>
            <person name="Korobeynikov A."/>
            <person name="Monroe E.A."/>
            <person name="Podell S."/>
            <person name="Glukhov E."/>
            <person name="Allen E."/>
            <person name="Gerwick W.H."/>
            <person name="Gerwick L."/>
        </authorList>
    </citation>
    <scope>NUCLEOTIDE SEQUENCE [LARGE SCALE GENOMIC DNA]</scope>
    <source>
        <strain evidence="2 3">PNG5-198</strain>
    </source>
</reference>
<dbReference type="InterPro" id="IPR011032">
    <property type="entry name" value="GroES-like_sf"/>
</dbReference>
<dbReference type="PANTHER" id="PTHR44013:SF1">
    <property type="entry name" value="ZINC-TYPE ALCOHOL DEHYDROGENASE-LIKE PROTEIN C16A3.02C"/>
    <property type="match status" value="1"/>
</dbReference>
<dbReference type="Pfam" id="PF13602">
    <property type="entry name" value="ADH_zinc_N_2"/>
    <property type="match status" value="1"/>
</dbReference>
<dbReference type="Gene3D" id="3.90.180.10">
    <property type="entry name" value="Medium-chain alcohol dehydrogenases, catalytic domain"/>
    <property type="match status" value="1"/>
</dbReference>
<dbReference type="CDD" id="cd08267">
    <property type="entry name" value="MDR1"/>
    <property type="match status" value="1"/>
</dbReference>
<dbReference type="PROSITE" id="PS01162">
    <property type="entry name" value="QOR_ZETA_CRYSTAL"/>
    <property type="match status" value="1"/>
</dbReference>
<dbReference type="RefSeq" id="WP_075902036.1">
    <property type="nucleotide sequence ID" value="NZ_MKZS01000001.1"/>
</dbReference>
<organism evidence="2 3">
    <name type="scientific">Moorena bouillonii PNG</name>
    <dbReference type="NCBI Taxonomy" id="568701"/>
    <lineage>
        <taxon>Bacteria</taxon>
        <taxon>Bacillati</taxon>
        <taxon>Cyanobacteriota</taxon>
        <taxon>Cyanophyceae</taxon>
        <taxon>Coleofasciculales</taxon>
        <taxon>Coleofasciculaceae</taxon>
        <taxon>Moorena</taxon>
    </lineage>
</organism>
<dbReference type="EMBL" id="MKZS01000001">
    <property type="protein sequence ID" value="OLT61155.1"/>
    <property type="molecule type" value="Genomic_DNA"/>
</dbReference>
<dbReference type="InterPro" id="IPR020843">
    <property type="entry name" value="ER"/>
</dbReference>
<keyword evidence="3" id="KW-1185">Reference proteome</keyword>
<gene>
    <name evidence="2" type="ORF">BJP37_21170</name>
</gene>
<dbReference type="InterPro" id="IPR013154">
    <property type="entry name" value="ADH-like_N"/>
</dbReference>
<evidence type="ECO:0000313" key="2">
    <source>
        <dbReference type="EMBL" id="OLT61155.1"/>
    </source>
</evidence>